<evidence type="ECO:0008006" key="7">
    <source>
        <dbReference type="Google" id="ProtNLM"/>
    </source>
</evidence>
<feature type="domain" description="Formylmethanofuran dehydrogenase subunit E" evidence="5">
    <location>
        <begin position="15"/>
        <end position="106"/>
    </location>
</feature>
<evidence type="ECO:0000256" key="2">
    <source>
        <dbReference type="ARBA" id="ARBA00022771"/>
    </source>
</evidence>
<reference evidence="6" key="1">
    <citation type="submission" date="2019-08" db="EMBL/GenBank/DDBJ databases">
        <authorList>
            <person name="Kucharzyk K."/>
            <person name="Murdoch R.W."/>
            <person name="Higgins S."/>
            <person name="Loffler F."/>
        </authorList>
    </citation>
    <scope>NUCLEOTIDE SEQUENCE</scope>
</reference>
<keyword evidence="2" id="KW-0863">Zinc-finger</keyword>
<gene>
    <name evidence="6" type="ORF">SDC9_164730</name>
</gene>
<dbReference type="InterPro" id="IPR003814">
    <property type="entry name" value="FmdEsu_dom"/>
</dbReference>
<evidence type="ECO:0000256" key="1">
    <source>
        <dbReference type="ARBA" id="ARBA00022723"/>
    </source>
</evidence>
<evidence type="ECO:0000259" key="4">
    <source>
        <dbReference type="Pfam" id="PF01258"/>
    </source>
</evidence>
<organism evidence="6">
    <name type="scientific">bioreactor metagenome</name>
    <dbReference type="NCBI Taxonomy" id="1076179"/>
    <lineage>
        <taxon>unclassified sequences</taxon>
        <taxon>metagenomes</taxon>
        <taxon>ecological metagenomes</taxon>
    </lineage>
</organism>
<evidence type="ECO:0000313" key="6">
    <source>
        <dbReference type="EMBL" id="MPN17377.1"/>
    </source>
</evidence>
<dbReference type="InterPro" id="IPR053194">
    <property type="entry name" value="tRNA_methyltr_O"/>
</dbReference>
<dbReference type="PANTHER" id="PTHR39418">
    <property type="entry name" value="DEHYDROGENASE-RELATED"/>
    <property type="match status" value="1"/>
</dbReference>
<comment type="caution">
    <text evidence="6">The sequence shown here is derived from an EMBL/GenBank/DDBJ whole genome shotgun (WGS) entry which is preliminary data.</text>
</comment>
<name>A0A645FSG1_9ZZZZ</name>
<accession>A0A645FSG1</accession>
<dbReference type="SUPFAM" id="SSF143555">
    <property type="entry name" value="FwdE-like"/>
    <property type="match status" value="1"/>
</dbReference>
<proteinExistence type="predicted"/>
<dbReference type="Gene3D" id="3.30.1330.130">
    <property type="match status" value="1"/>
</dbReference>
<dbReference type="InterPro" id="IPR000962">
    <property type="entry name" value="Znf_DskA_TraR"/>
</dbReference>
<protein>
    <recommendedName>
        <fullName evidence="7">Formylmethanofuran dehydrogenase subunit E domain-containing protein</fullName>
    </recommendedName>
</protein>
<evidence type="ECO:0000256" key="3">
    <source>
        <dbReference type="ARBA" id="ARBA00022833"/>
    </source>
</evidence>
<dbReference type="Pfam" id="PF01258">
    <property type="entry name" value="zf-dskA_traR"/>
    <property type="match status" value="1"/>
</dbReference>
<dbReference type="PANTHER" id="PTHR39418:SF1">
    <property type="entry name" value="DEHYDROGENASE"/>
    <property type="match status" value="1"/>
</dbReference>
<dbReference type="EMBL" id="VSSQ01064481">
    <property type="protein sequence ID" value="MPN17377.1"/>
    <property type="molecule type" value="Genomic_DNA"/>
</dbReference>
<dbReference type="AlphaFoldDB" id="A0A645FSG1"/>
<feature type="domain" description="Zinc finger DksA/TraR C4-type" evidence="4">
    <location>
        <begin position="148"/>
        <end position="179"/>
    </location>
</feature>
<keyword evidence="1" id="KW-0479">Metal-binding</keyword>
<dbReference type="Pfam" id="PF02663">
    <property type="entry name" value="FmdE"/>
    <property type="match status" value="1"/>
</dbReference>
<keyword evidence="3" id="KW-0862">Zinc</keyword>
<evidence type="ECO:0000259" key="5">
    <source>
        <dbReference type="Pfam" id="PF02663"/>
    </source>
</evidence>
<dbReference type="GO" id="GO:0008270">
    <property type="term" value="F:zinc ion binding"/>
    <property type="evidence" value="ECO:0007669"/>
    <property type="project" value="UniProtKB-KW"/>
</dbReference>
<sequence length="182" mass="20764">MTDHYEEDIKKAQEFHGHVCTGIVFGVRIARAGLNFLGIEDPSKNKDFILYVEADRCLADAVQSVTRCSIGKRRLKWMDYGKMAASFIDIHTQKGVRIVVNNQKMFSDDDDPVAFWKQFSDEELFKFEPITVALKPEDLPGKPTKRAFCEICHEKINDGRELHKDGKVLCQACANGAYYQKI</sequence>